<evidence type="ECO:0000313" key="2">
    <source>
        <dbReference type="EMBL" id="MXO97907.1"/>
    </source>
</evidence>
<accession>A0A6I4TSL3</accession>
<feature type="chain" id="PRO_5026274081" evidence="1">
    <location>
        <begin position="24"/>
        <end position="92"/>
    </location>
</feature>
<name>A0A6I4TSL3_9SPHN</name>
<dbReference type="AlphaFoldDB" id="A0A6I4TSL3"/>
<proteinExistence type="predicted"/>
<dbReference type="RefSeq" id="WP_161389585.1">
    <property type="nucleotide sequence ID" value="NZ_JBHSCP010000001.1"/>
</dbReference>
<protein>
    <submittedName>
        <fullName evidence="2">Uncharacterized protein</fullName>
    </submittedName>
</protein>
<dbReference type="Proteomes" id="UP000469430">
    <property type="component" value="Unassembled WGS sequence"/>
</dbReference>
<comment type="caution">
    <text evidence="2">The sequence shown here is derived from an EMBL/GenBank/DDBJ whole genome shotgun (WGS) entry which is preliminary data.</text>
</comment>
<gene>
    <name evidence="2" type="ORF">GRI97_02750</name>
</gene>
<feature type="signal peptide" evidence="1">
    <location>
        <begin position="1"/>
        <end position="23"/>
    </location>
</feature>
<dbReference type="EMBL" id="WTYJ01000001">
    <property type="protein sequence ID" value="MXO97907.1"/>
    <property type="molecule type" value="Genomic_DNA"/>
</dbReference>
<organism evidence="2 3">
    <name type="scientific">Croceibacterium xixiisoli</name>
    <dbReference type="NCBI Taxonomy" id="1476466"/>
    <lineage>
        <taxon>Bacteria</taxon>
        <taxon>Pseudomonadati</taxon>
        <taxon>Pseudomonadota</taxon>
        <taxon>Alphaproteobacteria</taxon>
        <taxon>Sphingomonadales</taxon>
        <taxon>Erythrobacteraceae</taxon>
        <taxon>Croceibacterium</taxon>
    </lineage>
</organism>
<evidence type="ECO:0000313" key="3">
    <source>
        <dbReference type="Proteomes" id="UP000469430"/>
    </source>
</evidence>
<reference evidence="2 3" key="1">
    <citation type="submission" date="2019-12" db="EMBL/GenBank/DDBJ databases">
        <title>Genomic-based taxomic classification of the family Erythrobacteraceae.</title>
        <authorList>
            <person name="Xu L."/>
        </authorList>
    </citation>
    <scope>NUCLEOTIDE SEQUENCE [LARGE SCALE GENOMIC DNA]</scope>
    <source>
        <strain evidence="2 3">S36</strain>
    </source>
</reference>
<sequence length="92" mass="10284">MKRSGAMMAMAATLLAAAVPVAAQDNGVLWTAAPKSMSEYITEGWQISSHTYQQYSNGNDYNFILQKDNKAVICFVWLPERKDMVAHCRLLN</sequence>
<keyword evidence="1" id="KW-0732">Signal</keyword>
<keyword evidence="3" id="KW-1185">Reference proteome</keyword>
<evidence type="ECO:0000256" key="1">
    <source>
        <dbReference type="SAM" id="SignalP"/>
    </source>
</evidence>